<protein>
    <submittedName>
        <fullName evidence="2">Uncharacterized protein</fullName>
    </submittedName>
</protein>
<keyword evidence="3" id="KW-1185">Reference proteome</keyword>
<gene>
    <name evidence="2" type="ORF">FGIG_04873</name>
</gene>
<organism evidence="2 3">
    <name type="scientific">Fasciola gigantica</name>
    <name type="common">Giant liver fluke</name>
    <dbReference type="NCBI Taxonomy" id="46835"/>
    <lineage>
        <taxon>Eukaryota</taxon>
        <taxon>Metazoa</taxon>
        <taxon>Spiralia</taxon>
        <taxon>Lophotrochozoa</taxon>
        <taxon>Platyhelminthes</taxon>
        <taxon>Trematoda</taxon>
        <taxon>Digenea</taxon>
        <taxon>Plagiorchiida</taxon>
        <taxon>Echinostomata</taxon>
        <taxon>Echinostomatoidea</taxon>
        <taxon>Fasciolidae</taxon>
        <taxon>Fasciola</taxon>
    </lineage>
</organism>
<evidence type="ECO:0000256" key="1">
    <source>
        <dbReference type="SAM" id="MobiDB-lite"/>
    </source>
</evidence>
<dbReference type="AlphaFoldDB" id="A0A504YZA0"/>
<evidence type="ECO:0000313" key="2">
    <source>
        <dbReference type="EMBL" id="TPP66773.1"/>
    </source>
</evidence>
<dbReference type="Proteomes" id="UP000316759">
    <property type="component" value="Unassembled WGS sequence"/>
</dbReference>
<feature type="compositionally biased region" description="Polar residues" evidence="1">
    <location>
        <begin position="70"/>
        <end position="86"/>
    </location>
</feature>
<accession>A0A504YZA0</accession>
<reference evidence="2 3" key="1">
    <citation type="submission" date="2019-04" db="EMBL/GenBank/DDBJ databases">
        <title>Annotation for the trematode Fasciola gigantica.</title>
        <authorList>
            <person name="Choi Y.-J."/>
        </authorList>
    </citation>
    <scope>NUCLEOTIDE SEQUENCE [LARGE SCALE GENOMIC DNA]</scope>
    <source>
        <strain evidence="2">Uganda_cow_1</strain>
    </source>
</reference>
<comment type="caution">
    <text evidence="2">The sequence shown here is derived from an EMBL/GenBank/DDBJ whole genome shotgun (WGS) entry which is preliminary data.</text>
</comment>
<feature type="region of interest" description="Disordered" evidence="1">
    <location>
        <begin position="69"/>
        <end position="133"/>
    </location>
</feature>
<proteinExistence type="predicted"/>
<dbReference type="OrthoDB" id="6287137at2759"/>
<name>A0A504YZA0_FASGI</name>
<feature type="compositionally biased region" description="Low complexity" evidence="1">
    <location>
        <begin position="96"/>
        <end position="107"/>
    </location>
</feature>
<feature type="compositionally biased region" description="Basic and acidic residues" evidence="1">
    <location>
        <begin position="228"/>
        <end position="253"/>
    </location>
</feature>
<sequence length="410" mass="45370">MVFAKILVQLLHPRWIQSNSEVGDQFRTPVLSPTLIFSVPRSIITEVTNHPPSHNASVDSILTECEPYSTAATSTRSGPQNETNGRPSGCIPLIYSPARRSSSLARQRLPHQRRGKKDGTKHSDTSGGGGGADTVAVQWRLQSDEKTVAVSSMTGRRQAQLTTPQVSNQYEIGDSNERSSMCLSVVGSVETRKSHTLTVSTSNKESGGRKILNFFQRGFTPRRPKSVTKMERRKSPPKCLHPDSEGVNHHHPNELTITDPVEAMRLLNRQIPLPKELISAFHWDSFTWPEAMLSRSSGNPTAQIRPVDPSLIATNCRHCFQVVSQNIGTLVTQNNNSQNICSDTGNGCQKDKCTDNRKWDNGQKSGNDHFVMIPSHSADCLGHPTFNNGTANTVQTYSCPSTTERDRWIY</sequence>
<dbReference type="PROSITE" id="PS50231">
    <property type="entry name" value="RICIN_B_LECTIN"/>
    <property type="match status" value="1"/>
</dbReference>
<evidence type="ECO:0000313" key="3">
    <source>
        <dbReference type="Proteomes" id="UP000316759"/>
    </source>
</evidence>
<feature type="region of interest" description="Disordered" evidence="1">
    <location>
        <begin position="225"/>
        <end position="254"/>
    </location>
</feature>
<dbReference type="EMBL" id="SUNJ01001428">
    <property type="protein sequence ID" value="TPP66773.1"/>
    <property type="molecule type" value="Genomic_DNA"/>
</dbReference>